<dbReference type="EMBL" id="CP045273">
    <property type="protein sequence ID" value="QJX80135.1"/>
    <property type="molecule type" value="Genomic_DNA"/>
</dbReference>
<reference evidence="1 2" key="1">
    <citation type="submission" date="2019-10" db="EMBL/GenBank/DDBJ databases">
        <title>Complete genome sequences for adaption low water activity.</title>
        <authorList>
            <person name="Zhao L."/>
            <person name="Zhong J."/>
        </authorList>
    </citation>
    <scope>NUCLEOTIDE SEQUENCE [LARGE SCALE GENOMIC DNA]</scope>
    <source>
        <strain evidence="1 2">FDU301</strain>
        <plasmid evidence="2">pfdu301a</plasmid>
    </source>
</reference>
<evidence type="ECO:0000313" key="2">
    <source>
        <dbReference type="Proteomes" id="UP000501076"/>
    </source>
</evidence>
<sequence>MIKIKLDNPSNIENLHFNYLNSVVSDRLLEQINIANSTPDLKLVKFLEFIKVQLKTILIGKREHLEALIVEIEKEHYVSIKKITAIETERRKEADGRKKDFSSKIKKFLSKSILYEHIDDKEPESFDKYQKALETLHKKFEGYGKVLKGIFDYKKFTGATEGWSGYELASHLNVGVCPYCNRSFTTTLRKVDGQGKQMRPDYDHYYLQSRYEYLGLSLYNLIPSCAICNRTLKGETDFYNNEVIHPYEEEFLEVASFSTDFDYTNGDGYKYLLGEPVDFKVNININTTDDALYKRVENAIETFNLDAIYNSHKDIILDIIWISRLSTEDRFDELYKVFGNMFNSKEEFTQRFFMNYMTPENQGKRPLAKLTQDISKELGLLFEGSKKK</sequence>
<dbReference type="Gene3D" id="1.10.30.50">
    <property type="match status" value="1"/>
</dbReference>
<gene>
    <name evidence="1" type="ORF">FDZ14_28995</name>
</gene>
<dbReference type="RefSeq" id="WP_171778116.1">
    <property type="nucleotide sequence ID" value="NZ_CP045273.1"/>
</dbReference>
<proteinExistence type="predicted"/>
<dbReference type="Proteomes" id="UP000501076">
    <property type="component" value="Plasmid pFDU301A"/>
</dbReference>
<organism evidence="1 2">
    <name type="scientific">Priestia megaterium</name>
    <name type="common">Bacillus megaterium</name>
    <dbReference type="NCBI Taxonomy" id="1404"/>
    <lineage>
        <taxon>Bacteria</taxon>
        <taxon>Bacillati</taxon>
        <taxon>Bacillota</taxon>
        <taxon>Bacilli</taxon>
        <taxon>Bacillales</taxon>
        <taxon>Bacillaceae</taxon>
        <taxon>Priestia</taxon>
    </lineage>
</organism>
<geneLocation type="plasmid" evidence="2">
    <name>pfdu301a</name>
</geneLocation>
<evidence type="ECO:0008006" key="3">
    <source>
        <dbReference type="Google" id="ProtNLM"/>
    </source>
</evidence>
<accession>A0A6M6E957</accession>
<dbReference type="AlphaFoldDB" id="A0A6M6E957"/>
<name>A0A6M6E957_PRIMG</name>
<evidence type="ECO:0000313" key="1">
    <source>
        <dbReference type="EMBL" id="QJX80135.1"/>
    </source>
</evidence>
<keyword evidence="1" id="KW-0614">Plasmid</keyword>
<protein>
    <recommendedName>
        <fullName evidence="3">HNH endonuclease</fullName>
    </recommendedName>
</protein>